<organism evidence="3 4">
    <name type="scientific">Candidatus Scalindua japonica</name>
    <dbReference type="NCBI Taxonomy" id="1284222"/>
    <lineage>
        <taxon>Bacteria</taxon>
        <taxon>Pseudomonadati</taxon>
        <taxon>Planctomycetota</taxon>
        <taxon>Candidatus Brocadiia</taxon>
        <taxon>Candidatus Brocadiales</taxon>
        <taxon>Candidatus Scalinduaceae</taxon>
        <taxon>Candidatus Scalindua</taxon>
    </lineage>
</organism>
<comment type="caution">
    <text evidence="3">The sequence shown here is derived from an EMBL/GenBank/DDBJ whole genome shotgun (WGS) entry which is preliminary data.</text>
</comment>
<dbReference type="CDD" id="cd00586">
    <property type="entry name" value="4HBT"/>
    <property type="match status" value="1"/>
</dbReference>
<gene>
    <name evidence="3" type="ORF">SCALIN_C29_0006</name>
</gene>
<dbReference type="Gene3D" id="3.10.129.10">
    <property type="entry name" value="Hotdog Thioesterase"/>
    <property type="match status" value="1"/>
</dbReference>
<dbReference type="InterPro" id="IPR029069">
    <property type="entry name" value="HotDog_dom_sf"/>
</dbReference>
<accession>A0A286U276</accession>
<evidence type="ECO:0000256" key="2">
    <source>
        <dbReference type="ARBA" id="ARBA00022801"/>
    </source>
</evidence>
<reference evidence="4" key="1">
    <citation type="journal article" date="2017" name="Environ. Microbiol. Rep.">
        <title>Genetic Diversity of Marine Anaerobic Ammonium-Oxidizing Bacteria as Revealed by Genomic and Proteomic Analyses of 'Candidatus Scalindua japonica'.</title>
        <authorList>
            <person name="Oshiki M."/>
            <person name="Mizuto K."/>
            <person name="Kimura Z."/>
            <person name="Kindaichi T."/>
            <person name="Satoh H."/>
            <person name="Okabe S."/>
        </authorList>
    </citation>
    <scope>NUCLEOTIDE SEQUENCE [LARGE SCALE GENOMIC DNA]</scope>
    <source>
        <strain evidence="4">husup-a2</strain>
    </source>
</reference>
<dbReference type="InterPro" id="IPR050563">
    <property type="entry name" value="4-hydroxybenzoyl-CoA_TE"/>
</dbReference>
<dbReference type="PANTHER" id="PTHR31793">
    <property type="entry name" value="4-HYDROXYBENZOYL-COA THIOESTERASE FAMILY MEMBER"/>
    <property type="match status" value="1"/>
</dbReference>
<dbReference type="PANTHER" id="PTHR31793:SF27">
    <property type="entry name" value="NOVEL THIOESTERASE SUPERFAMILY DOMAIN AND SAPOSIN A-TYPE DOMAIN CONTAINING PROTEIN (0610012H03RIK)"/>
    <property type="match status" value="1"/>
</dbReference>
<name>A0A286U276_9BACT</name>
<evidence type="ECO:0000256" key="1">
    <source>
        <dbReference type="ARBA" id="ARBA00005953"/>
    </source>
</evidence>
<protein>
    <submittedName>
        <fullName evidence="3">Thioesterase superfamily protein</fullName>
    </submittedName>
</protein>
<evidence type="ECO:0000313" key="4">
    <source>
        <dbReference type="Proteomes" id="UP000218542"/>
    </source>
</evidence>
<comment type="similarity">
    <text evidence="1">Belongs to the 4-hydroxybenzoyl-CoA thioesterase family.</text>
</comment>
<dbReference type="SUPFAM" id="SSF54637">
    <property type="entry name" value="Thioesterase/thiol ester dehydrase-isomerase"/>
    <property type="match status" value="1"/>
</dbReference>
<keyword evidence="4" id="KW-1185">Reference proteome</keyword>
<dbReference type="RefSeq" id="WP_096895615.1">
    <property type="nucleotide sequence ID" value="NZ_BAOS01000029.1"/>
</dbReference>
<proteinExistence type="inferred from homology"/>
<dbReference type="Proteomes" id="UP000218542">
    <property type="component" value="Unassembled WGS sequence"/>
</dbReference>
<dbReference type="GO" id="GO:0047617">
    <property type="term" value="F:fatty acyl-CoA hydrolase activity"/>
    <property type="evidence" value="ECO:0007669"/>
    <property type="project" value="TreeGrafter"/>
</dbReference>
<dbReference type="AlphaFoldDB" id="A0A286U276"/>
<dbReference type="OrthoDB" id="9800856at2"/>
<sequence>MDTMLGYHETPVRVQFKDIDRYGQLWHGHAASYFEIGRVDIVRKFDLSVSALLKEKVMAPIIELSCEYKSPAFDDELLIVQTTLLKPEKPLPYLTFHYHIVKNGNDIILTGKTKQVIVRNDGQIRFRIPSTIQERLERIWEYLAEQKSWKE</sequence>
<evidence type="ECO:0000313" key="3">
    <source>
        <dbReference type="EMBL" id="GAX62227.1"/>
    </source>
</evidence>
<dbReference type="EMBL" id="BAOS01000029">
    <property type="protein sequence ID" value="GAX62227.1"/>
    <property type="molecule type" value="Genomic_DNA"/>
</dbReference>
<dbReference type="InterPro" id="IPR006684">
    <property type="entry name" value="YbgC/YbaW"/>
</dbReference>
<dbReference type="PIRSF" id="PIRSF003230">
    <property type="entry name" value="YbgC"/>
    <property type="match status" value="1"/>
</dbReference>
<dbReference type="Pfam" id="PF13279">
    <property type="entry name" value="4HBT_2"/>
    <property type="match status" value="1"/>
</dbReference>
<keyword evidence="2" id="KW-0378">Hydrolase</keyword>